<feature type="region of interest" description="Disordered" evidence="1">
    <location>
        <begin position="201"/>
        <end position="318"/>
    </location>
</feature>
<organism evidence="3 4">
    <name type="scientific">Streptomyces catenulae</name>
    <dbReference type="NCBI Taxonomy" id="66875"/>
    <lineage>
        <taxon>Bacteria</taxon>
        <taxon>Bacillati</taxon>
        <taxon>Actinomycetota</taxon>
        <taxon>Actinomycetes</taxon>
        <taxon>Kitasatosporales</taxon>
        <taxon>Streptomycetaceae</taxon>
        <taxon>Streptomyces</taxon>
    </lineage>
</organism>
<evidence type="ECO:0000256" key="1">
    <source>
        <dbReference type="SAM" id="MobiDB-lite"/>
    </source>
</evidence>
<feature type="compositionally biased region" description="Basic and acidic residues" evidence="1">
    <location>
        <begin position="44"/>
        <end position="66"/>
    </location>
</feature>
<dbReference type="EMBL" id="JBEZVI010000026">
    <property type="protein sequence ID" value="MEU3713483.1"/>
    <property type="molecule type" value="Genomic_DNA"/>
</dbReference>
<feature type="domain" description="Alcohol dehydrogenase-like C-terminal" evidence="2">
    <location>
        <begin position="147"/>
        <end position="206"/>
    </location>
</feature>
<feature type="compositionally biased region" description="Basic residues" evidence="1">
    <location>
        <begin position="256"/>
        <end position="269"/>
    </location>
</feature>
<accession>A0ABV2Z655</accession>
<evidence type="ECO:0000313" key="4">
    <source>
        <dbReference type="Proteomes" id="UP001550853"/>
    </source>
</evidence>
<feature type="region of interest" description="Disordered" evidence="1">
    <location>
        <begin position="1"/>
        <end position="138"/>
    </location>
</feature>
<evidence type="ECO:0000313" key="3">
    <source>
        <dbReference type="EMBL" id="MEU3713483.1"/>
    </source>
</evidence>
<protein>
    <submittedName>
        <fullName evidence="3">Zinc-binding dehydrogenase</fullName>
    </submittedName>
</protein>
<dbReference type="InterPro" id="IPR036291">
    <property type="entry name" value="NAD(P)-bd_dom_sf"/>
</dbReference>
<dbReference type="RefSeq" id="WP_359042000.1">
    <property type="nucleotide sequence ID" value="NZ_JBEZVI010000026.1"/>
</dbReference>
<dbReference type="Pfam" id="PF00107">
    <property type="entry name" value="ADH_zinc_N"/>
    <property type="match status" value="1"/>
</dbReference>
<reference evidence="3 4" key="1">
    <citation type="submission" date="2024-06" db="EMBL/GenBank/DDBJ databases">
        <title>The Natural Products Discovery Center: Release of the First 8490 Sequenced Strains for Exploring Actinobacteria Biosynthetic Diversity.</title>
        <authorList>
            <person name="Kalkreuter E."/>
            <person name="Kautsar S.A."/>
            <person name="Yang D."/>
            <person name="Bader C.D."/>
            <person name="Teijaro C.N."/>
            <person name="Fluegel L."/>
            <person name="Davis C.M."/>
            <person name="Simpson J.R."/>
            <person name="Lauterbach L."/>
            <person name="Steele A.D."/>
            <person name="Gui C."/>
            <person name="Meng S."/>
            <person name="Li G."/>
            <person name="Viehrig K."/>
            <person name="Ye F."/>
            <person name="Su P."/>
            <person name="Kiefer A.F."/>
            <person name="Nichols A."/>
            <person name="Cepeda A.J."/>
            <person name="Yan W."/>
            <person name="Fan B."/>
            <person name="Jiang Y."/>
            <person name="Adhikari A."/>
            <person name="Zheng C.-J."/>
            <person name="Schuster L."/>
            <person name="Cowan T.M."/>
            <person name="Smanski M.J."/>
            <person name="Chevrette M.G."/>
            <person name="De Carvalho L.P.S."/>
            <person name="Shen B."/>
        </authorList>
    </citation>
    <scope>NUCLEOTIDE SEQUENCE [LARGE SCALE GENOMIC DNA]</scope>
    <source>
        <strain evidence="3 4">NPDC033039</strain>
    </source>
</reference>
<feature type="compositionally biased region" description="Low complexity" evidence="1">
    <location>
        <begin position="89"/>
        <end position="101"/>
    </location>
</feature>
<name>A0ABV2Z655_9ACTN</name>
<keyword evidence="4" id="KW-1185">Reference proteome</keyword>
<dbReference type="SUPFAM" id="SSF51735">
    <property type="entry name" value="NAD(P)-binding Rossmann-fold domains"/>
    <property type="match status" value="1"/>
</dbReference>
<feature type="compositionally biased region" description="Low complexity" evidence="1">
    <location>
        <begin position="120"/>
        <end position="138"/>
    </location>
</feature>
<feature type="compositionally biased region" description="Basic and acidic residues" evidence="1">
    <location>
        <begin position="1"/>
        <end position="17"/>
    </location>
</feature>
<dbReference type="InterPro" id="IPR013149">
    <property type="entry name" value="ADH-like_C"/>
</dbReference>
<dbReference type="Proteomes" id="UP001550853">
    <property type="component" value="Unassembled WGS sequence"/>
</dbReference>
<evidence type="ECO:0000259" key="2">
    <source>
        <dbReference type="Pfam" id="PF00107"/>
    </source>
</evidence>
<dbReference type="Gene3D" id="3.90.180.10">
    <property type="entry name" value="Medium-chain alcohol dehydrogenases, catalytic domain"/>
    <property type="match status" value="1"/>
</dbReference>
<feature type="compositionally biased region" description="Basic residues" evidence="1">
    <location>
        <begin position="220"/>
        <end position="233"/>
    </location>
</feature>
<comment type="caution">
    <text evidence="3">The sequence shown here is derived from an EMBL/GenBank/DDBJ whole genome shotgun (WGS) entry which is preliminary data.</text>
</comment>
<gene>
    <name evidence="3" type="ORF">AB0E61_25725</name>
</gene>
<sequence>MEVREPSLAGVDRRSRLSDAASPALSRMPHDLSGTRSSVLLADRTSRIVERRHPGSGEAGAPDRARAAPGSRYAEEVSAPTRRPRRTNRAAASPSPAPNTSWRRCTPSPATAPRSSTRCTAVRRASPTRPATRRTPAPLLGPFLQRATHVIAPTHEDPVEAIRRITGHGADHSVECIGFGQMVRQALECLASPGVCAPVGLQGPGERPHPRPGPSALRAAARRRHRGRRRSAHLHPAADRAVPRGEVPLRPAGRGLPRRPHQRSRRPRAPRQGDQSRGDVPVSRPGRPHTEKPADPGLPGSAGSPTTVGTTGFEPATP</sequence>
<proteinExistence type="predicted"/>
<dbReference type="Gene3D" id="3.40.50.720">
    <property type="entry name" value="NAD(P)-binding Rossmann-like Domain"/>
    <property type="match status" value="1"/>
</dbReference>